<proteinExistence type="predicted"/>
<sequence>MHGHEFGICRIPSSLSIRNSSIRQAPTTSGTPLGDLRWWAYAGVDQRTTGDRPLGDLCWWACAGVDQRTTSDRQLGDLRWWACAGVDQRTTNDRPLGDLCWWAYAGGPAHDQRQTTRRSALVWRLTTSAQPTPLNPTRKHARGKKVK</sequence>
<dbReference type="Proteomes" id="UP001168877">
    <property type="component" value="Unassembled WGS sequence"/>
</dbReference>
<dbReference type="AlphaFoldDB" id="A0AA39W7A3"/>
<gene>
    <name evidence="2" type="ORF">LWI29_019548</name>
</gene>
<organism evidence="2 3">
    <name type="scientific">Acer saccharum</name>
    <name type="common">Sugar maple</name>
    <dbReference type="NCBI Taxonomy" id="4024"/>
    <lineage>
        <taxon>Eukaryota</taxon>
        <taxon>Viridiplantae</taxon>
        <taxon>Streptophyta</taxon>
        <taxon>Embryophyta</taxon>
        <taxon>Tracheophyta</taxon>
        <taxon>Spermatophyta</taxon>
        <taxon>Magnoliopsida</taxon>
        <taxon>eudicotyledons</taxon>
        <taxon>Gunneridae</taxon>
        <taxon>Pentapetalae</taxon>
        <taxon>rosids</taxon>
        <taxon>malvids</taxon>
        <taxon>Sapindales</taxon>
        <taxon>Sapindaceae</taxon>
        <taxon>Hippocastanoideae</taxon>
        <taxon>Acereae</taxon>
        <taxon>Acer</taxon>
    </lineage>
</organism>
<reference evidence="2" key="2">
    <citation type="submission" date="2023-06" db="EMBL/GenBank/DDBJ databases">
        <authorList>
            <person name="Swenson N.G."/>
            <person name="Wegrzyn J.L."/>
            <person name="Mcevoy S.L."/>
        </authorList>
    </citation>
    <scope>NUCLEOTIDE SEQUENCE</scope>
    <source>
        <strain evidence="2">NS2018</strain>
        <tissue evidence="2">Leaf</tissue>
    </source>
</reference>
<evidence type="ECO:0000256" key="1">
    <source>
        <dbReference type="SAM" id="MobiDB-lite"/>
    </source>
</evidence>
<evidence type="ECO:0000313" key="2">
    <source>
        <dbReference type="EMBL" id="KAK0604796.1"/>
    </source>
</evidence>
<comment type="caution">
    <text evidence="2">The sequence shown here is derived from an EMBL/GenBank/DDBJ whole genome shotgun (WGS) entry which is preliminary data.</text>
</comment>
<protein>
    <submittedName>
        <fullName evidence="2">Uncharacterized protein</fullName>
    </submittedName>
</protein>
<dbReference type="EMBL" id="JAUESC010000002">
    <property type="protein sequence ID" value="KAK0604796.1"/>
    <property type="molecule type" value="Genomic_DNA"/>
</dbReference>
<name>A0AA39W7A3_ACESA</name>
<reference evidence="2" key="1">
    <citation type="journal article" date="2022" name="Plant J.">
        <title>Strategies of tolerance reflected in two North American maple genomes.</title>
        <authorList>
            <person name="McEvoy S.L."/>
            <person name="Sezen U.U."/>
            <person name="Trouern-Trend A."/>
            <person name="McMahon S.M."/>
            <person name="Schaberg P.G."/>
            <person name="Yang J."/>
            <person name="Wegrzyn J.L."/>
            <person name="Swenson N.G."/>
        </authorList>
    </citation>
    <scope>NUCLEOTIDE SEQUENCE</scope>
    <source>
        <strain evidence="2">NS2018</strain>
    </source>
</reference>
<evidence type="ECO:0000313" key="3">
    <source>
        <dbReference type="Proteomes" id="UP001168877"/>
    </source>
</evidence>
<accession>A0AA39W7A3</accession>
<feature type="compositionally biased region" description="Basic residues" evidence="1">
    <location>
        <begin position="137"/>
        <end position="147"/>
    </location>
</feature>
<keyword evidence="3" id="KW-1185">Reference proteome</keyword>
<feature type="region of interest" description="Disordered" evidence="1">
    <location>
        <begin position="126"/>
        <end position="147"/>
    </location>
</feature>